<keyword evidence="1" id="KW-0479">Metal-binding</keyword>
<evidence type="ECO:0000313" key="7">
    <source>
        <dbReference type="Proteomes" id="UP000063234"/>
    </source>
</evidence>
<dbReference type="Proteomes" id="UP000063234">
    <property type="component" value="Chromosome"/>
</dbReference>
<protein>
    <submittedName>
        <fullName evidence="6">F420-non-reducing hydrogenase iron-sulfur subunit D</fullName>
        <ecNumber evidence="6">1.12.99.-</ecNumber>
    </submittedName>
</protein>
<gene>
    <name evidence="6" type="ORF">TST_1521</name>
</gene>
<evidence type="ECO:0000256" key="4">
    <source>
        <dbReference type="ARBA" id="ARBA00023014"/>
    </source>
</evidence>
<dbReference type="Pfam" id="PF02662">
    <property type="entry name" value="FlpD"/>
    <property type="match status" value="1"/>
</dbReference>
<dbReference type="GO" id="GO:0046872">
    <property type="term" value="F:metal ion binding"/>
    <property type="evidence" value="ECO:0007669"/>
    <property type="project" value="UniProtKB-KW"/>
</dbReference>
<dbReference type="GO" id="GO:0016491">
    <property type="term" value="F:oxidoreductase activity"/>
    <property type="evidence" value="ECO:0007669"/>
    <property type="project" value="UniProtKB-KW"/>
</dbReference>
<dbReference type="EMBL" id="AP013035">
    <property type="protein sequence ID" value="BAT72307.1"/>
    <property type="molecule type" value="Genomic_DNA"/>
</dbReference>
<dbReference type="OrthoDB" id="9785566at2"/>
<keyword evidence="2 6" id="KW-0560">Oxidoreductase</keyword>
<reference evidence="7" key="1">
    <citation type="journal article" date="2018" name="Science">
        <title>A primordial and reversible TCA cycle in a facultatively chemolithoautotrophic thermophile.</title>
        <authorList>
            <person name="Nunoura T."/>
            <person name="Chikaraishi Y."/>
            <person name="Izaki R."/>
            <person name="Suwa T."/>
            <person name="Sato T."/>
            <person name="Harada T."/>
            <person name="Mori K."/>
            <person name="Kato Y."/>
            <person name="Miyazaki M."/>
            <person name="Shimamura S."/>
            <person name="Yanagawa K."/>
            <person name="Shuto A."/>
            <person name="Ohkouchi N."/>
            <person name="Fujita N."/>
            <person name="Takaki Y."/>
            <person name="Atomi H."/>
            <person name="Takai K."/>
        </authorList>
    </citation>
    <scope>NUCLEOTIDE SEQUENCE [LARGE SCALE GENOMIC DNA]</scope>
    <source>
        <strain evidence="7">DSM 17441 / JCM 13301 / NBRC 103674 / ABI70S6</strain>
    </source>
</reference>
<evidence type="ECO:0000259" key="5">
    <source>
        <dbReference type="Pfam" id="PF02662"/>
    </source>
</evidence>
<feature type="domain" description="F420-non-reducing hydrogenase iron-sulfur subunit D" evidence="5">
    <location>
        <begin position="10"/>
        <end position="132"/>
    </location>
</feature>
<evidence type="ECO:0000313" key="6">
    <source>
        <dbReference type="EMBL" id="BAT72307.1"/>
    </source>
</evidence>
<dbReference type="EC" id="1.12.99.-" evidence="6"/>
<keyword evidence="4" id="KW-0411">Iron-sulfur</keyword>
<sequence>MNGNGFEPKIVGFLCYWCSYTAADLAGISRMKYPPNIRIVRVMCSSRVDPVFIIKALLDGADGVLVAGCKPGDCHYQKGNYYARRKVALTKKILESLGLEPERVMLSWIPASEAPKFAEVVKEFTERIKKLGPNPMKERAFV</sequence>
<dbReference type="AlphaFoldDB" id="A0A0S3QVI1"/>
<dbReference type="RefSeq" id="WP_068550360.1">
    <property type="nucleotide sequence ID" value="NZ_AP013035.1"/>
</dbReference>
<accession>A0A0S3QVI1</accession>
<organism evidence="6 7">
    <name type="scientific">Thermosulfidibacter takaii (strain DSM 17441 / JCM 13301 / NBRC 103674 / ABI70S6)</name>
    <dbReference type="NCBI Taxonomy" id="1298851"/>
    <lineage>
        <taxon>Bacteria</taxon>
        <taxon>Pseudomonadati</taxon>
        <taxon>Thermosulfidibacterota</taxon>
        <taxon>Thermosulfidibacteria</taxon>
        <taxon>Thermosulfidibacterales</taxon>
        <taxon>Thermosulfidibacteraceae</taxon>
    </lineage>
</organism>
<name>A0A0S3QVI1_THET7</name>
<evidence type="ECO:0000256" key="3">
    <source>
        <dbReference type="ARBA" id="ARBA00023004"/>
    </source>
</evidence>
<keyword evidence="3" id="KW-0408">Iron</keyword>
<dbReference type="InterPro" id="IPR003813">
    <property type="entry name" value="MvhD/FlpD"/>
</dbReference>
<dbReference type="KEGG" id="ttk:TST_1521"/>
<proteinExistence type="predicted"/>
<evidence type="ECO:0000256" key="2">
    <source>
        <dbReference type="ARBA" id="ARBA00023002"/>
    </source>
</evidence>
<dbReference type="STRING" id="1298851.TST_1521"/>
<dbReference type="GO" id="GO:0051536">
    <property type="term" value="F:iron-sulfur cluster binding"/>
    <property type="evidence" value="ECO:0007669"/>
    <property type="project" value="UniProtKB-KW"/>
</dbReference>
<keyword evidence="7" id="KW-1185">Reference proteome</keyword>
<evidence type="ECO:0000256" key="1">
    <source>
        <dbReference type="ARBA" id="ARBA00022723"/>
    </source>
</evidence>